<keyword evidence="2 5" id="KW-0808">Transferase</keyword>
<dbReference type="GO" id="GO:0008976">
    <property type="term" value="F:polyphosphate kinase activity"/>
    <property type="evidence" value="ECO:0007669"/>
    <property type="project" value="InterPro"/>
</dbReference>
<evidence type="ECO:0000313" key="6">
    <source>
        <dbReference type="Proteomes" id="UP000199469"/>
    </source>
</evidence>
<evidence type="ECO:0000256" key="1">
    <source>
        <dbReference type="ARBA" id="ARBA00009924"/>
    </source>
</evidence>
<dbReference type="InterPro" id="IPR016898">
    <property type="entry name" value="Polyphosphate_phosphotransfera"/>
</dbReference>
<dbReference type="NCBIfam" id="TIGR03709">
    <property type="entry name" value="PPK2_rel_1"/>
    <property type="match status" value="1"/>
</dbReference>
<dbReference type="InterPro" id="IPR022300">
    <property type="entry name" value="PPK2-rel_1"/>
</dbReference>
<keyword evidence="6" id="KW-1185">Reference proteome</keyword>
<dbReference type="Pfam" id="PF03976">
    <property type="entry name" value="PPK2"/>
    <property type="match status" value="1"/>
</dbReference>
<organism evidence="5 6">
    <name type="scientific">Chryseobacterium wanjuense</name>
    <dbReference type="NCBI Taxonomy" id="356305"/>
    <lineage>
        <taxon>Bacteria</taxon>
        <taxon>Pseudomonadati</taxon>
        <taxon>Bacteroidota</taxon>
        <taxon>Flavobacteriia</taxon>
        <taxon>Flavobacteriales</taxon>
        <taxon>Weeksellaceae</taxon>
        <taxon>Chryseobacterium group</taxon>
        <taxon>Chryseobacterium</taxon>
    </lineage>
</organism>
<dbReference type="Proteomes" id="UP000199469">
    <property type="component" value="Unassembled WGS sequence"/>
</dbReference>
<feature type="domain" description="Polyphosphate kinase-2-related" evidence="4">
    <location>
        <begin position="28"/>
        <end position="265"/>
    </location>
</feature>
<reference evidence="6" key="1">
    <citation type="submission" date="2016-10" db="EMBL/GenBank/DDBJ databases">
        <authorList>
            <person name="Varghese N."/>
            <person name="Submissions S."/>
        </authorList>
    </citation>
    <scope>NUCLEOTIDE SEQUENCE [LARGE SCALE GENOMIC DNA]</scope>
    <source>
        <strain evidence="6">DSM 17724</strain>
    </source>
</reference>
<sequence length="289" mass="33641">MDTNFSDDFLVKGKFSIKKTSTQYEGKLTKEQGTQLLIQEKEKLRELQEKLYADGSKSLLVVLQAMDAAGKDSLIEHVFGGVNPQGCNVTSFKTPSSKEYLHDFLWRHYVALPHKGMIGIFNRSHYENVLVCKVHPEYNLSEKTWKSVKDFDNTFWENRYESIRNFEKHLSENGTTIVKIFLNVSKAEQKQRLLDRIDEQEKNWKFSAADLPERALFDKYMECYETAINETSKAHAPWYVLPADDKWFARVAAIQIIIDTLEKMNLAYPKLSNEDRTELQEAKKHLESE</sequence>
<dbReference type="SUPFAM" id="SSF52540">
    <property type="entry name" value="P-loop containing nucleoside triphosphate hydrolases"/>
    <property type="match status" value="1"/>
</dbReference>
<dbReference type="OrthoDB" id="9775224at2"/>
<dbReference type="GO" id="GO:0006797">
    <property type="term" value="P:polyphosphate metabolic process"/>
    <property type="evidence" value="ECO:0007669"/>
    <property type="project" value="InterPro"/>
</dbReference>
<gene>
    <name evidence="5" type="ORF">SAMN05421841_0275</name>
</gene>
<dbReference type="AlphaFoldDB" id="A0A1I0MYQ5"/>
<evidence type="ECO:0000259" key="4">
    <source>
        <dbReference type="Pfam" id="PF03976"/>
    </source>
</evidence>
<dbReference type="STRING" id="356305.SAMN05421841_0275"/>
<dbReference type="Gene3D" id="3.40.50.300">
    <property type="entry name" value="P-loop containing nucleotide triphosphate hydrolases"/>
    <property type="match status" value="1"/>
</dbReference>
<accession>A0A1I0MYQ5</accession>
<dbReference type="RefSeq" id="WP_089790289.1">
    <property type="nucleotide sequence ID" value="NZ_FOIU01000001.1"/>
</dbReference>
<evidence type="ECO:0000256" key="2">
    <source>
        <dbReference type="ARBA" id="ARBA00022679"/>
    </source>
</evidence>
<dbReference type="InterPro" id="IPR022488">
    <property type="entry name" value="PPK2-related"/>
</dbReference>
<evidence type="ECO:0000256" key="3">
    <source>
        <dbReference type="ARBA" id="ARBA00022777"/>
    </source>
</evidence>
<keyword evidence="3" id="KW-0418">Kinase</keyword>
<dbReference type="PIRSF" id="PIRSF028756">
    <property type="entry name" value="PPK2_prd"/>
    <property type="match status" value="1"/>
</dbReference>
<dbReference type="PANTHER" id="PTHR34383:SF3">
    <property type="entry name" value="POLYPHOSPHATE:AMP PHOSPHOTRANSFERASE"/>
    <property type="match status" value="1"/>
</dbReference>
<dbReference type="EMBL" id="FOIU01000001">
    <property type="protein sequence ID" value="SEV93647.1"/>
    <property type="molecule type" value="Genomic_DNA"/>
</dbReference>
<evidence type="ECO:0000313" key="5">
    <source>
        <dbReference type="EMBL" id="SEV93647.1"/>
    </source>
</evidence>
<comment type="similarity">
    <text evidence="1">Belongs to the polyphosphate kinase 2 (PPK2) family. Class I subfamily.</text>
</comment>
<dbReference type="PANTHER" id="PTHR34383">
    <property type="entry name" value="POLYPHOSPHATE:AMP PHOSPHOTRANSFERASE-RELATED"/>
    <property type="match status" value="1"/>
</dbReference>
<name>A0A1I0MYQ5_9FLAO</name>
<proteinExistence type="inferred from homology"/>
<dbReference type="InterPro" id="IPR027417">
    <property type="entry name" value="P-loop_NTPase"/>
</dbReference>
<protein>
    <submittedName>
        <fullName evidence="5">Polyphosphate:nucleotide phosphotransferase, PPK2 family</fullName>
    </submittedName>
</protein>